<proteinExistence type="inferred from homology"/>
<comment type="subcellular location">
    <subcellularLocation>
        <location evidence="1 13">Cell outer membrane</location>
        <topology evidence="1 13">Lipid-anchor</topology>
    </subcellularLocation>
</comment>
<dbReference type="GO" id="GO:0015031">
    <property type="term" value="P:protein transport"/>
    <property type="evidence" value="ECO:0007669"/>
    <property type="project" value="UniProtKB-KW"/>
</dbReference>
<dbReference type="Gene3D" id="2.50.20.10">
    <property type="entry name" value="Lipoprotein localisation LolA/LolB/LppX"/>
    <property type="match status" value="1"/>
</dbReference>
<keyword evidence="7 13" id="KW-0653">Protein transport</keyword>
<keyword evidence="12 13" id="KW-0449">Lipoprotein</keyword>
<evidence type="ECO:0000256" key="7">
    <source>
        <dbReference type="ARBA" id="ARBA00022927"/>
    </source>
</evidence>
<keyword evidence="9 13" id="KW-0564">Palmitate</keyword>
<organism evidence="15 16">
    <name type="scientific">Plesiomonas shigelloides</name>
    <name type="common">Aeromonas shigelloides</name>
    <dbReference type="NCBI Taxonomy" id="703"/>
    <lineage>
        <taxon>Bacteria</taxon>
        <taxon>Pseudomonadati</taxon>
        <taxon>Pseudomonadota</taxon>
        <taxon>Gammaproteobacteria</taxon>
        <taxon>Enterobacterales</taxon>
        <taxon>Enterobacteriaceae</taxon>
        <taxon>Plesiomonas</taxon>
    </lineage>
</organism>
<evidence type="ECO:0000313" key="16">
    <source>
        <dbReference type="Proteomes" id="UP000664658"/>
    </source>
</evidence>
<feature type="chain" id="PRO_5041110047" description="Outer-membrane lipoprotein LolB" evidence="14">
    <location>
        <begin position="21"/>
        <end position="201"/>
    </location>
</feature>
<keyword evidence="8 13" id="KW-0472">Membrane</keyword>
<dbReference type="Pfam" id="PF03550">
    <property type="entry name" value="LolB"/>
    <property type="match status" value="1"/>
</dbReference>
<dbReference type="AlphaFoldDB" id="A0A8E0VZ07"/>
<evidence type="ECO:0000256" key="8">
    <source>
        <dbReference type="ARBA" id="ARBA00023136"/>
    </source>
</evidence>
<keyword evidence="10 13" id="KW-0143">Chaperone</keyword>
<keyword evidence="11 13" id="KW-0998">Cell outer membrane</keyword>
<keyword evidence="5 13" id="KW-0813">Transport</keyword>
<evidence type="ECO:0000256" key="14">
    <source>
        <dbReference type="SAM" id="SignalP"/>
    </source>
</evidence>
<evidence type="ECO:0000256" key="12">
    <source>
        <dbReference type="ARBA" id="ARBA00023288"/>
    </source>
</evidence>
<sequence>MPKSIYLRLLPLTLVWLLSACVSTPPEPVGPAVSWSAHVQQLNDLSRFQARGTFAYLTPQRRQSARFFLQQKDAEHYQLLLLNPLGGTVLEISAAPGNITLKDNDGKTYQGVNADELVYRLTGMQIPVTNLRHWILGLPGDNDTYTLAGQRLATLQHVTPDGTWMMRYNSYDVNSNPVLPAAMELTQGDQRIKLKIDDWIL</sequence>
<dbReference type="HAMAP" id="MF_00233">
    <property type="entry name" value="LolB"/>
    <property type="match status" value="1"/>
</dbReference>
<evidence type="ECO:0000256" key="13">
    <source>
        <dbReference type="HAMAP-Rule" id="MF_00233"/>
    </source>
</evidence>
<name>A0A8E0VZ07_PLESH</name>
<gene>
    <name evidence="13 15" type="primary">lolB</name>
    <name evidence="15" type="ORF">J2R62_01425</name>
</gene>
<dbReference type="GeneID" id="69705861"/>
<evidence type="ECO:0000313" key="15">
    <source>
        <dbReference type="EMBL" id="MBO1106892.1"/>
    </source>
</evidence>
<accession>A0A8E0VZ07</accession>
<dbReference type="GO" id="GO:0009279">
    <property type="term" value="C:cell outer membrane"/>
    <property type="evidence" value="ECO:0007669"/>
    <property type="project" value="UniProtKB-SubCell"/>
</dbReference>
<evidence type="ECO:0000256" key="4">
    <source>
        <dbReference type="ARBA" id="ARBA00016202"/>
    </source>
</evidence>
<dbReference type="InterPro" id="IPR029046">
    <property type="entry name" value="LolA/LolB/LppX"/>
</dbReference>
<evidence type="ECO:0000256" key="3">
    <source>
        <dbReference type="ARBA" id="ARBA00011245"/>
    </source>
</evidence>
<dbReference type="InterPro" id="IPR004565">
    <property type="entry name" value="OM_lipoprot_LolB"/>
</dbReference>
<evidence type="ECO:0000256" key="5">
    <source>
        <dbReference type="ARBA" id="ARBA00022448"/>
    </source>
</evidence>
<comment type="caution">
    <text evidence="15">The sequence shown here is derived from an EMBL/GenBank/DDBJ whole genome shotgun (WGS) entry which is preliminary data.</text>
</comment>
<dbReference type="SUPFAM" id="SSF89392">
    <property type="entry name" value="Prokaryotic lipoproteins and lipoprotein localization factors"/>
    <property type="match status" value="1"/>
</dbReference>
<evidence type="ECO:0000256" key="1">
    <source>
        <dbReference type="ARBA" id="ARBA00004459"/>
    </source>
</evidence>
<evidence type="ECO:0000256" key="2">
    <source>
        <dbReference type="ARBA" id="ARBA00009696"/>
    </source>
</evidence>
<comment type="similarity">
    <text evidence="2 13">Belongs to the LolB family.</text>
</comment>
<evidence type="ECO:0000256" key="10">
    <source>
        <dbReference type="ARBA" id="ARBA00023186"/>
    </source>
</evidence>
<reference evidence="15" key="1">
    <citation type="submission" date="2021-03" db="EMBL/GenBank/DDBJ databases">
        <title>Plesiomonas shigelloides zfcc0051, isolated from zebrafish feces.</title>
        <authorList>
            <person name="Vanderhoek Z."/>
            <person name="Gaulke C."/>
        </authorList>
    </citation>
    <scope>NUCLEOTIDE SEQUENCE</scope>
    <source>
        <strain evidence="15">Zfcc0051</strain>
    </source>
</reference>
<dbReference type="GO" id="GO:0044874">
    <property type="term" value="P:lipoprotein localization to outer membrane"/>
    <property type="evidence" value="ECO:0007669"/>
    <property type="project" value="UniProtKB-UniRule"/>
</dbReference>
<evidence type="ECO:0000256" key="11">
    <source>
        <dbReference type="ARBA" id="ARBA00023237"/>
    </source>
</evidence>
<dbReference type="PROSITE" id="PS51257">
    <property type="entry name" value="PROKAR_LIPOPROTEIN"/>
    <property type="match status" value="1"/>
</dbReference>
<feature type="signal peptide" evidence="14">
    <location>
        <begin position="1"/>
        <end position="20"/>
    </location>
</feature>
<dbReference type="EMBL" id="JAFNAA010000001">
    <property type="protein sequence ID" value="MBO1106892.1"/>
    <property type="molecule type" value="Genomic_DNA"/>
</dbReference>
<protein>
    <recommendedName>
        <fullName evidence="4 13">Outer-membrane lipoprotein LolB</fullName>
    </recommendedName>
</protein>
<dbReference type="NCBIfam" id="TIGR00548">
    <property type="entry name" value="lolB"/>
    <property type="match status" value="1"/>
</dbReference>
<dbReference type="Proteomes" id="UP000664658">
    <property type="component" value="Unassembled WGS sequence"/>
</dbReference>
<keyword evidence="6 13" id="KW-0732">Signal</keyword>
<dbReference type="CDD" id="cd16326">
    <property type="entry name" value="LolB"/>
    <property type="match status" value="1"/>
</dbReference>
<comment type="function">
    <text evidence="13">Plays a critical role in the incorporation of lipoproteins in the outer membrane after they are released by the LolA protein.</text>
</comment>
<evidence type="ECO:0000256" key="9">
    <source>
        <dbReference type="ARBA" id="ARBA00023139"/>
    </source>
</evidence>
<comment type="subunit">
    <text evidence="3 13">Monomer.</text>
</comment>
<dbReference type="RefSeq" id="WP_139800001.1">
    <property type="nucleotide sequence ID" value="NZ_CP076371.1"/>
</dbReference>
<evidence type="ECO:0000256" key="6">
    <source>
        <dbReference type="ARBA" id="ARBA00022729"/>
    </source>
</evidence>